<evidence type="ECO:0000313" key="2">
    <source>
        <dbReference type="EMBL" id="EXX54739.1"/>
    </source>
</evidence>
<keyword evidence="3" id="KW-1185">Reference proteome</keyword>
<comment type="caution">
    <text evidence="2">The sequence shown here is derived from an EMBL/GenBank/DDBJ whole genome shotgun (WGS) entry which is preliminary data.</text>
</comment>
<protein>
    <recommendedName>
        <fullName evidence="1">F-box domain-containing protein</fullName>
    </recommendedName>
</protein>
<dbReference type="InterPro" id="IPR001810">
    <property type="entry name" value="F-box_dom"/>
</dbReference>
<sequence length="381" mass="45558">MKSSVPVEILQNIFENYKDDIKTLHSILLVSRYWARIVVVILWRYSLEFARTFTSNCVSKKLLDVYRRYINSEELLFDYPSFLKRLDWKYLKYEHDGKQIFQMLLQKSKYLSYLTIDLYNENIGIYENFDIILNEEILNNISLKKIKFLEISDLIPENLTILSKICDGIETLIIECVRQNQKEISKLLQIQHNLKNLIITNSFPSFDKPLLKHYPLSLTNIKFVNRNDNYTIHSLDILQACTRLENLEFYKWDIYPEECQELSKIHFQNLKSLKFEYSVLPFTVLKGIIEVNGSNLEKLWFIYENYEETELESLSITINQSCRQLSSLTLQIYQDNTRKYRNFIVHLEGILQRLKYFTFKEHIFESPINIANVLIIVKRFI</sequence>
<dbReference type="OrthoDB" id="2367191at2759"/>
<gene>
    <name evidence="2" type="ORF">RirG_231780</name>
</gene>
<dbReference type="AlphaFoldDB" id="A0A015JIK5"/>
<organism evidence="2 3">
    <name type="scientific">Rhizophagus irregularis (strain DAOM 197198w)</name>
    <name type="common">Glomus intraradices</name>
    <dbReference type="NCBI Taxonomy" id="1432141"/>
    <lineage>
        <taxon>Eukaryota</taxon>
        <taxon>Fungi</taxon>
        <taxon>Fungi incertae sedis</taxon>
        <taxon>Mucoromycota</taxon>
        <taxon>Glomeromycotina</taxon>
        <taxon>Glomeromycetes</taxon>
        <taxon>Glomerales</taxon>
        <taxon>Glomeraceae</taxon>
        <taxon>Rhizophagus</taxon>
    </lineage>
</organism>
<evidence type="ECO:0000313" key="3">
    <source>
        <dbReference type="Proteomes" id="UP000022910"/>
    </source>
</evidence>
<dbReference type="Gene3D" id="3.80.10.10">
    <property type="entry name" value="Ribonuclease Inhibitor"/>
    <property type="match status" value="1"/>
</dbReference>
<reference evidence="2 3" key="1">
    <citation type="submission" date="2014-02" db="EMBL/GenBank/DDBJ databases">
        <title>Single nucleus genome sequencing reveals high similarity among nuclei of an endomycorrhizal fungus.</title>
        <authorList>
            <person name="Lin K."/>
            <person name="Geurts R."/>
            <person name="Zhang Z."/>
            <person name="Limpens E."/>
            <person name="Saunders D.G."/>
            <person name="Mu D."/>
            <person name="Pang E."/>
            <person name="Cao H."/>
            <person name="Cha H."/>
            <person name="Lin T."/>
            <person name="Zhou Q."/>
            <person name="Shang Y."/>
            <person name="Li Y."/>
            <person name="Ivanov S."/>
            <person name="Sharma T."/>
            <person name="Velzen R.V."/>
            <person name="Ruijter N.D."/>
            <person name="Aanen D.K."/>
            <person name="Win J."/>
            <person name="Kamoun S."/>
            <person name="Bisseling T."/>
            <person name="Huang S."/>
        </authorList>
    </citation>
    <scope>NUCLEOTIDE SEQUENCE [LARGE SCALE GENOMIC DNA]</scope>
    <source>
        <strain evidence="3">DAOM197198w</strain>
    </source>
</reference>
<dbReference type="Pfam" id="PF12937">
    <property type="entry name" value="F-box-like"/>
    <property type="match status" value="1"/>
</dbReference>
<dbReference type="HOGENOM" id="CLU_028913_3_1_1"/>
<dbReference type="SUPFAM" id="SSF52047">
    <property type="entry name" value="RNI-like"/>
    <property type="match status" value="1"/>
</dbReference>
<dbReference type="EMBL" id="JEMT01028423">
    <property type="protein sequence ID" value="EXX54739.1"/>
    <property type="molecule type" value="Genomic_DNA"/>
</dbReference>
<dbReference type="Proteomes" id="UP000022910">
    <property type="component" value="Unassembled WGS sequence"/>
</dbReference>
<proteinExistence type="predicted"/>
<accession>A0A015JIK5</accession>
<name>A0A015JIK5_RHIIW</name>
<evidence type="ECO:0000259" key="1">
    <source>
        <dbReference type="Pfam" id="PF12937"/>
    </source>
</evidence>
<feature type="domain" description="F-box" evidence="1">
    <location>
        <begin position="4"/>
        <end position="44"/>
    </location>
</feature>
<dbReference type="InterPro" id="IPR032675">
    <property type="entry name" value="LRR_dom_sf"/>
</dbReference>